<dbReference type="GO" id="GO:0005576">
    <property type="term" value="C:extracellular region"/>
    <property type="evidence" value="ECO:0007669"/>
    <property type="project" value="UniProtKB-SubCell"/>
</dbReference>
<feature type="domain" description="TNFR-Cys" evidence="9">
    <location>
        <begin position="471"/>
        <end position="512"/>
    </location>
</feature>
<dbReference type="PROSITE" id="PS50050">
    <property type="entry name" value="TNFR_NGFR_2"/>
    <property type="match status" value="3"/>
</dbReference>
<dbReference type="PROSITE" id="PS00652">
    <property type="entry name" value="TNFR_NGFR_1"/>
    <property type="match status" value="1"/>
</dbReference>
<evidence type="ECO:0000256" key="4">
    <source>
        <dbReference type="ARBA" id="ARBA00022729"/>
    </source>
</evidence>
<dbReference type="PRINTS" id="PR01975">
    <property type="entry name" value="TNFACTORR11B"/>
</dbReference>
<evidence type="ECO:0000256" key="5">
    <source>
        <dbReference type="ARBA" id="ARBA00022737"/>
    </source>
</evidence>
<dbReference type="InterPro" id="IPR052459">
    <property type="entry name" value="TNFRSF_decoy_receptor"/>
</dbReference>
<evidence type="ECO:0000256" key="6">
    <source>
        <dbReference type="ARBA" id="ARBA00023157"/>
    </source>
</evidence>
<sequence length="701" mass="79543">MQVIKISKSEKQLEDGLQCHKVGGHILTLSLSYKCGNDLVHADFARLMSVLNMPPLTAVKLQMLFAMCFARAYQEIPKYQHKDPVTSKLLLCDQCPPGTAVERHCSTEEPTVCAICPEKRFAEQWHWGDSCQHCTSVCKERQIVRRECNGTHNRLCECIPGFYLVVEFCVRHTTCSPGFGVIVQGTPERNTVCEKCSQGYFSSTSSSTEPCIPHRNCTQLGLKTVRPGTAIRDTLCESENKEFTFDCSHQHKECHTDITLCEEAIFQFLASPPLASVPVEHLSESLPGRKVDWKSVERLKKTCSPQQQGLHLLRLWREQNKDQDKLLSIIQGVNHCERKVSRCASIKNLTLEDLLSLMESLPGEKVNEEDVRALVRSCPSQRYIRQLLHLWKIQNGGQESIMGPIYKYCSVEQQLALVLILLLHSDTSTAEVLTYQHEDPLTRQILTCTRCPPGTHMSKHCTATEDTVCSPCPEDHFTQFWNYLPKCLYCSTFCVENQYIKKECSTTNNRVCQCKEGYFWQADFCIKHAECSYGDGVQQNGTLHSDTKCERCARGTFSAVMSSTSPCIKHTDCKSLDLDVVLRGTAWHDNICSACENLQNNGGLSILKKFLPHFFAHEKIRQSKLYRFVRHSLGQKLQGKHSIYSNRSLLLLPISEWIRGASIDQVKKLPMQLRDSNIHKSADKLSKMFKELEASNSNCNK</sequence>
<feature type="repeat" description="TNFR-Cys" evidence="8">
    <location>
        <begin position="471"/>
        <end position="512"/>
    </location>
</feature>
<dbReference type="Proteomes" id="UP001187343">
    <property type="component" value="Unassembled WGS sequence"/>
</dbReference>
<comment type="subcellular location">
    <subcellularLocation>
        <location evidence="1">Secreted</location>
    </subcellularLocation>
</comment>
<name>A0AA88U0X9_9TELE</name>
<feature type="domain" description="TNFR-Cys" evidence="9">
    <location>
        <begin position="115"/>
        <end position="156"/>
    </location>
</feature>
<dbReference type="InterPro" id="IPR017371">
    <property type="entry name" value="TNFR_11B"/>
</dbReference>
<evidence type="ECO:0000259" key="9">
    <source>
        <dbReference type="PROSITE" id="PS50050"/>
    </source>
</evidence>
<accession>A0AA88U0X9</accession>
<dbReference type="GO" id="GO:0006915">
    <property type="term" value="P:apoptotic process"/>
    <property type="evidence" value="ECO:0007669"/>
    <property type="project" value="UniProtKB-KW"/>
</dbReference>
<dbReference type="Pfam" id="PF21733">
    <property type="entry name" value="Death_3"/>
    <property type="match status" value="1"/>
</dbReference>
<feature type="repeat" description="TNFR-Cys" evidence="8">
    <location>
        <begin position="115"/>
        <end position="156"/>
    </location>
</feature>
<evidence type="ECO:0000256" key="8">
    <source>
        <dbReference type="PROSITE-ProRule" id="PRU00206"/>
    </source>
</evidence>
<organism evidence="10 11">
    <name type="scientific">Cirrhinus molitorella</name>
    <name type="common">mud carp</name>
    <dbReference type="NCBI Taxonomy" id="172907"/>
    <lineage>
        <taxon>Eukaryota</taxon>
        <taxon>Metazoa</taxon>
        <taxon>Chordata</taxon>
        <taxon>Craniata</taxon>
        <taxon>Vertebrata</taxon>
        <taxon>Euteleostomi</taxon>
        <taxon>Actinopterygii</taxon>
        <taxon>Neopterygii</taxon>
        <taxon>Teleostei</taxon>
        <taxon>Ostariophysi</taxon>
        <taxon>Cypriniformes</taxon>
        <taxon>Cyprinidae</taxon>
        <taxon>Labeoninae</taxon>
        <taxon>Labeonini</taxon>
        <taxon>Cirrhinus</taxon>
    </lineage>
</organism>
<keyword evidence="7" id="KW-0325">Glycoprotein</keyword>
<dbReference type="SUPFAM" id="SSF57586">
    <property type="entry name" value="TNF receptor-like"/>
    <property type="match status" value="4"/>
</dbReference>
<dbReference type="InterPro" id="IPR048522">
    <property type="entry name" value="Death_3_fish"/>
</dbReference>
<dbReference type="Pfam" id="PF00020">
    <property type="entry name" value="TNFR_c6"/>
    <property type="match status" value="5"/>
</dbReference>
<keyword evidence="4" id="KW-0732">Signal</keyword>
<evidence type="ECO:0000256" key="7">
    <source>
        <dbReference type="ARBA" id="ARBA00023180"/>
    </source>
</evidence>
<keyword evidence="2" id="KW-0964">Secreted</keyword>
<evidence type="ECO:0000256" key="1">
    <source>
        <dbReference type="ARBA" id="ARBA00004613"/>
    </source>
</evidence>
<gene>
    <name evidence="10" type="ORF">Q8A67_008115</name>
</gene>
<dbReference type="SMART" id="SM00208">
    <property type="entry name" value="TNFR"/>
    <property type="match status" value="8"/>
</dbReference>
<dbReference type="PANTHER" id="PTHR23097">
    <property type="entry name" value="TUMOR NECROSIS FACTOR RECEPTOR SUPERFAMILY MEMBER"/>
    <property type="match status" value="1"/>
</dbReference>
<feature type="repeat" description="TNFR-Cys" evidence="8">
    <location>
        <begin position="195"/>
        <end position="236"/>
    </location>
</feature>
<dbReference type="InterPro" id="IPR057633">
    <property type="entry name" value="Death_TNF11B"/>
</dbReference>
<dbReference type="EMBL" id="JAUYZG010000007">
    <property type="protein sequence ID" value="KAK2903402.1"/>
    <property type="molecule type" value="Genomic_DNA"/>
</dbReference>
<feature type="disulfide bond" evidence="8">
    <location>
        <begin position="494"/>
        <end position="512"/>
    </location>
</feature>
<feature type="disulfide bond" evidence="8">
    <location>
        <begin position="472"/>
        <end position="487"/>
    </location>
</feature>
<dbReference type="Pfam" id="PF23630">
    <property type="entry name" value="Death_TNFRSF11B"/>
    <property type="match status" value="2"/>
</dbReference>
<keyword evidence="5" id="KW-0677">Repeat</keyword>
<protein>
    <recommendedName>
        <fullName evidence="9">TNFR-Cys domain-containing protein</fullName>
    </recommendedName>
</protein>
<feature type="disulfide bond" evidence="8">
    <location>
        <begin position="138"/>
        <end position="156"/>
    </location>
</feature>
<comment type="caution">
    <text evidence="8">Lacks conserved residue(s) required for the propagation of feature annotation.</text>
</comment>
<proteinExistence type="predicted"/>
<reference evidence="10" key="1">
    <citation type="submission" date="2023-08" db="EMBL/GenBank/DDBJ databases">
        <title>Chromosome-level Genome Assembly of mud carp (Cirrhinus molitorella).</title>
        <authorList>
            <person name="Liu H."/>
        </authorList>
    </citation>
    <scope>NUCLEOTIDE SEQUENCE</scope>
    <source>
        <strain evidence="10">Prfri</strain>
        <tissue evidence="10">Muscle</tissue>
    </source>
</reference>
<dbReference type="InterPro" id="IPR001368">
    <property type="entry name" value="TNFR/NGFR_Cys_rich_reg"/>
</dbReference>
<feature type="disulfide bond" evidence="8">
    <location>
        <begin position="116"/>
        <end position="131"/>
    </location>
</feature>
<evidence type="ECO:0000256" key="3">
    <source>
        <dbReference type="ARBA" id="ARBA00022703"/>
    </source>
</evidence>
<evidence type="ECO:0000256" key="2">
    <source>
        <dbReference type="ARBA" id="ARBA00022525"/>
    </source>
</evidence>
<comment type="caution">
    <text evidence="10">The sequence shown here is derived from an EMBL/GenBank/DDBJ whole genome shotgun (WGS) entry which is preliminary data.</text>
</comment>
<keyword evidence="3" id="KW-0053">Apoptosis</keyword>
<dbReference type="PANTHER" id="PTHR23097:SF90">
    <property type="entry name" value="TUMOR NECROSIS FACTOR RECEPTOR SUPERFAMILY MEMBER 11B"/>
    <property type="match status" value="1"/>
</dbReference>
<keyword evidence="6 8" id="KW-1015">Disulfide bond</keyword>
<feature type="disulfide bond" evidence="8">
    <location>
        <begin position="196"/>
        <end position="211"/>
    </location>
</feature>
<dbReference type="Gene3D" id="2.10.50.10">
    <property type="entry name" value="Tumor Necrosis Factor Receptor, subunit A, domain 2"/>
    <property type="match status" value="5"/>
</dbReference>
<dbReference type="AlphaFoldDB" id="A0AA88U0X9"/>
<feature type="domain" description="TNFR-Cys" evidence="9">
    <location>
        <begin position="195"/>
        <end position="236"/>
    </location>
</feature>
<keyword evidence="11" id="KW-1185">Reference proteome</keyword>
<evidence type="ECO:0000313" key="10">
    <source>
        <dbReference type="EMBL" id="KAK2903402.1"/>
    </source>
</evidence>
<evidence type="ECO:0000313" key="11">
    <source>
        <dbReference type="Proteomes" id="UP001187343"/>
    </source>
</evidence>